<dbReference type="EC" id="2.7.13.3" evidence="2"/>
<evidence type="ECO:0000313" key="13">
    <source>
        <dbReference type="EMBL" id="GEO18137.1"/>
    </source>
</evidence>
<evidence type="ECO:0000256" key="1">
    <source>
        <dbReference type="ARBA" id="ARBA00000085"/>
    </source>
</evidence>
<dbReference type="EMBL" id="BJYU01000156">
    <property type="protein sequence ID" value="GEO18137.1"/>
    <property type="molecule type" value="Genomic_DNA"/>
</dbReference>
<evidence type="ECO:0000256" key="4">
    <source>
        <dbReference type="ARBA" id="ARBA00022679"/>
    </source>
</evidence>
<dbReference type="Pfam" id="PF02518">
    <property type="entry name" value="HATPase_c"/>
    <property type="match status" value="1"/>
</dbReference>
<gene>
    <name evidence="13" type="ORF">MAE02_58330</name>
</gene>
<keyword evidence="10" id="KW-1133">Transmembrane helix</keyword>
<dbReference type="InterPro" id="IPR011712">
    <property type="entry name" value="Sig_transdc_His_kin_sub3_dim/P"/>
</dbReference>
<comment type="caution">
    <text evidence="13">The sequence shown here is derived from an EMBL/GenBank/DDBJ whole genome shotgun (WGS) entry which is preliminary data.</text>
</comment>
<evidence type="ECO:0000313" key="14">
    <source>
        <dbReference type="Proteomes" id="UP000321085"/>
    </source>
</evidence>
<evidence type="ECO:0000256" key="7">
    <source>
        <dbReference type="ARBA" id="ARBA00022840"/>
    </source>
</evidence>
<reference evidence="13 14" key="1">
    <citation type="submission" date="2019-07" db="EMBL/GenBank/DDBJ databases">
        <title>Whole genome shotgun sequence of Microvirga aerophila NBRC 106136.</title>
        <authorList>
            <person name="Hosoyama A."/>
            <person name="Uohara A."/>
            <person name="Ohji S."/>
            <person name="Ichikawa N."/>
        </authorList>
    </citation>
    <scope>NUCLEOTIDE SEQUENCE [LARGE SCALE GENOMIC DNA]</scope>
    <source>
        <strain evidence="13 14">NBRC 106136</strain>
    </source>
</reference>
<dbReference type="PANTHER" id="PTHR24421:SF10">
    <property type="entry name" value="NITRATE_NITRITE SENSOR PROTEIN NARQ"/>
    <property type="match status" value="1"/>
</dbReference>
<keyword evidence="9" id="KW-0175">Coiled coil</keyword>
<evidence type="ECO:0000256" key="9">
    <source>
        <dbReference type="SAM" id="Coils"/>
    </source>
</evidence>
<evidence type="ECO:0000256" key="6">
    <source>
        <dbReference type="ARBA" id="ARBA00022777"/>
    </source>
</evidence>
<dbReference type="SUPFAM" id="SSF55874">
    <property type="entry name" value="ATPase domain of HSP90 chaperone/DNA topoisomerase II/histidine kinase"/>
    <property type="match status" value="1"/>
</dbReference>
<sequence length="473" mass="51967">MYLSYQSTPAEISKRVLGFKPSLAQQFLIVATGVLLLGMFAMGAWVTRRIEKGVADVAAASAALYINNFIAPHLQELATGDVLSDNSIRNLNEAMKRPSVRTHVTSIKIWKQDGLIVYSSEKDLIGRSFPQNPNPRKAWSGEVTAEFDDLYHEEDARERAKGIPLLEVFTPIRDAHSGEVIAVLEFHERAEVLKAHLDEDRWRSWMITALITLAMIGALFVIVADGSKTIDQQRAALAERVSQLSRLLQQNQALRARIERAARSATEDNERLMRRLGYDLHDGIAQLISLALVRLDRVQHTEQSSDNIGKIQKALSDALTDIRNLCRGLLLPEIQDLTLADALMLMVRHHERRTGTAVSCNISGLPAEAPQFVKISLCRFVQEGLNNAFKHAGGEGQQVCASWDGETITIEVADEGPGMSVPDDPGDEIHLGLRGLRDRIESIGGVMNVRSTLGAGTCVAACITLIARGSNDG</sequence>
<proteinExistence type="predicted"/>
<feature type="domain" description="Histidine kinase/HSP90-like ATPase" evidence="11">
    <location>
        <begin position="375"/>
        <end position="462"/>
    </location>
</feature>
<evidence type="ECO:0000256" key="8">
    <source>
        <dbReference type="ARBA" id="ARBA00023012"/>
    </source>
</evidence>
<evidence type="ECO:0000256" key="5">
    <source>
        <dbReference type="ARBA" id="ARBA00022741"/>
    </source>
</evidence>
<keyword evidence="5" id="KW-0547">Nucleotide-binding</keyword>
<dbReference type="InterPro" id="IPR036890">
    <property type="entry name" value="HATPase_C_sf"/>
</dbReference>
<dbReference type="GO" id="GO:0046983">
    <property type="term" value="F:protein dimerization activity"/>
    <property type="evidence" value="ECO:0007669"/>
    <property type="project" value="InterPro"/>
</dbReference>
<keyword evidence="10" id="KW-0812">Transmembrane</keyword>
<dbReference type="SUPFAM" id="SSF103190">
    <property type="entry name" value="Sensory domain-like"/>
    <property type="match status" value="1"/>
</dbReference>
<dbReference type="GO" id="GO:0016020">
    <property type="term" value="C:membrane"/>
    <property type="evidence" value="ECO:0007669"/>
    <property type="project" value="InterPro"/>
</dbReference>
<keyword evidence="7" id="KW-0067">ATP-binding</keyword>
<evidence type="ECO:0000259" key="12">
    <source>
        <dbReference type="Pfam" id="PF07730"/>
    </source>
</evidence>
<dbReference type="Proteomes" id="UP000321085">
    <property type="component" value="Unassembled WGS sequence"/>
</dbReference>
<keyword evidence="3" id="KW-0597">Phosphoprotein</keyword>
<keyword evidence="4" id="KW-0808">Transferase</keyword>
<feature type="transmembrane region" description="Helical" evidence="10">
    <location>
        <begin position="23"/>
        <end position="46"/>
    </location>
</feature>
<dbReference type="AlphaFoldDB" id="A0A512C288"/>
<feature type="transmembrane region" description="Helical" evidence="10">
    <location>
        <begin position="204"/>
        <end position="224"/>
    </location>
</feature>
<evidence type="ECO:0000256" key="3">
    <source>
        <dbReference type="ARBA" id="ARBA00022553"/>
    </source>
</evidence>
<comment type="catalytic activity">
    <reaction evidence="1">
        <text>ATP + protein L-histidine = ADP + protein N-phospho-L-histidine.</text>
        <dbReference type="EC" id="2.7.13.3"/>
    </reaction>
</comment>
<dbReference type="InterPro" id="IPR029151">
    <property type="entry name" value="Sensor-like_sf"/>
</dbReference>
<keyword evidence="14" id="KW-1185">Reference proteome</keyword>
<dbReference type="OrthoDB" id="9778496at2"/>
<name>A0A512C288_9HYPH</name>
<organism evidence="13 14">
    <name type="scientific">Microvirga aerophila</name>
    <dbReference type="NCBI Taxonomy" id="670291"/>
    <lineage>
        <taxon>Bacteria</taxon>
        <taxon>Pseudomonadati</taxon>
        <taxon>Pseudomonadota</taxon>
        <taxon>Alphaproteobacteria</taxon>
        <taxon>Hyphomicrobiales</taxon>
        <taxon>Methylobacteriaceae</taxon>
        <taxon>Microvirga</taxon>
    </lineage>
</organism>
<keyword evidence="8" id="KW-0902">Two-component regulatory system</keyword>
<dbReference type="RefSeq" id="WP_114189176.1">
    <property type="nucleotide sequence ID" value="NZ_BJYU01000156.1"/>
</dbReference>
<evidence type="ECO:0000259" key="11">
    <source>
        <dbReference type="Pfam" id="PF02518"/>
    </source>
</evidence>
<dbReference type="PANTHER" id="PTHR24421">
    <property type="entry name" value="NITRATE/NITRITE SENSOR PROTEIN NARX-RELATED"/>
    <property type="match status" value="1"/>
</dbReference>
<protein>
    <recommendedName>
        <fullName evidence="2">histidine kinase</fullName>
        <ecNumber evidence="2">2.7.13.3</ecNumber>
    </recommendedName>
</protein>
<evidence type="ECO:0000256" key="10">
    <source>
        <dbReference type="SAM" id="Phobius"/>
    </source>
</evidence>
<feature type="domain" description="Signal transduction histidine kinase subgroup 3 dimerisation and phosphoacceptor" evidence="12">
    <location>
        <begin position="274"/>
        <end position="330"/>
    </location>
</feature>
<evidence type="ECO:0000256" key="2">
    <source>
        <dbReference type="ARBA" id="ARBA00012438"/>
    </source>
</evidence>
<dbReference type="Gene3D" id="3.30.565.10">
    <property type="entry name" value="Histidine kinase-like ATPase, C-terminal domain"/>
    <property type="match status" value="1"/>
</dbReference>
<dbReference type="InterPro" id="IPR003594">
    <property type="entry name" value="HATPase_dom"/>
</dbReference>
<keyword evidence="10" id="KW-0472">Membrane</keyword>
<feature type="coiled-coil region" evidence="9">
    <location>
        <begin position="244"/>
        <end position="275"/>
    </location>
</feature>
<keyword evidence="6 13" id="KW-0418">Kinase</keyword>
<dbReference type="Pfam" id="PF07730">
    <property type="entry name" value="HisKA_3"/>
    <property type="match status" value="1"/>
</dbReference>
<dbReference type="CDD" id="cd16917">
    <property type="entry name" value="HATPase_UhpB-NarQ-NarX-like"/>
    <property type="match status" value="1"/>
</dbReference>
<dbReference type="GO" id="GO:0000155">
    <property type="term" value="F:phosphorelay sensor kinase activity"/>
    <property type="evidence" value="ECO:0007669"/>
    <property type="project" value="InterPro"/>
</dbReference>
<dbReference type="GO" id="GO:0005524">
    <property type="term" value="F:ATP binding"/>
    <property type="evidence" value="ECO:0007669"/>
    <property type="project" value="UniProtKB-KW"/>
</dbReference>
<dbReference type="InterPro" id="IPR050482">
    <property type="entry name" value="Sensor_HK_TwoCompSys"/>
</dbReference>
<accession>A0A512C288</accession>